<protein>
    <recommendedName>
        <fullName evidence="4">Glycosyltransferase RgtA/B/C/D-like domain-containing protein</fullName>
    </recommendedName>
</protein>
<keyword evidence="1" id="KW-0472">Membrane</keyword>
<organism evidence="2 3">
    <name type="scientific">Methanocella paludicola (strain DSM 17711 / JCM 13418 / NBRC 101707 / SANAE)</name>
    <dbReference type="NCBI Taxonomy" id="304371"/>
    <lineage>
        <taxon>Archaea</taxon>
        <taxon>Methanobacteriati</taxon>
        <taxon>Methanobacteriota</taxon>
        <taxon>Stenosarchaea group</taxon>
        <taxon>Methanomicrobia</taxon>
        <taxon>Methanocellales</taxon>
        <taxon>Methanocellaceae</taxon>
        <taxon>Methanocella</taxon>
    </lineage>
</organism>
<feature type="transmembrane region" description="Helical" evidence="1">
    <location>
        <begin position="276"/>
        <end position="299"/>
    </location>
</feature>
<reference evidence="2 3" key="2">
    <citation type="journal article" date="2008" name="Int. J. Syst. Evol. Microbiol.">
        <title>Methanocella paludicola gen. nov., sp. nov., a methane-producing archaeon, the first isolate of the lineage 'Rice Cluster I', and proposal of the new archaeal order Methanocellales ord. nov.</title>
        <authorList>
            <person name="Sakai S."/>
            <person name="Imachi H."/>
            <person name="Hanada S."/>
            <person name="Ohashi A."/>
            <person name="Harada H."/>
            <person name="Kamagata Y."/>
        </authorList>
    </citation>
    <scope>NUCLEOTIDE SEQUENCE [LARGE SCALE GENOMIC DNA]</scope>
    <source>
        <strain evidence="3">DSM 17711 / JCM 13418 / NBRC 101707 / SANAE</strain>
    </source>
</reference>
<sequence>MRREAWLILALSGIISILPIGWASFVLLLFIPGFSVASLFKEKFTLAEIVAIPLALSIVLIPVSAVVTSPLPYHLAPLALCLLTVIIGFYNYWKNRPLTVQVSDTKPMGIAVVIFLIVLLVSLKTFHIEDGELFYTFTQGLDQTFHLSIAQRYIAMPAIPPQDPYFLGAGVPYDWSMHVMLGETCRITGLALFDVFKVAVASASALIFLGAYLLARPIFSKEMVAITASLLYVLSSGLSWAYIIFTGTAAIDVTTFNSLVYQWPGITLLKYDPTSLYFFLPQPQTFGLLVAIFSLYLFLISIREKSVMASVIAGITMASLVFYHLITAFPVLLTILAMSLYLAIKEKNASTLVRLSIPIALSGIAVLIEYTLFPENAGSQLSIGHHKDILVTFLVTLGPLALFAAYAIYKGWKDDGTKLLAIFAAVNAIALNILILPATNNTYRFLTYLSLPVALFAGSVLYGWLSSESALRKAGAIAIILIMVPSTFMVAGYYVYAPKNSLASPMDVRAVEWIKDNTPVNAIVYENPDHFPRVPIISGRNILYAAQTYVSQYHGADWLGPMESILKIDDPQTVYDTLAQYNVNYVLMGGKEQTGSMAIVLSNTTYFKNVYTEGNFKIYEVVGVPVKG</sequence>
<feature type="transmembrane region" description="Helical" evidence="1">
    <location>
        <begin position="198"/>
        <end position="219"/>
    </location>
</feature>
<dbReference type="EMBL" id="AP011532">
    <property type="protein sequence ID" value="BAI62089.1"/>
    <property type="molecule type" value="Genomic_DNA"/>
</dbReference>
<accession>D1Z067</accession>
<feature type="transmembrane region" description="Helical" evidence="1">
    <location>
        <begin position="44"/>
        <end position="67"/>
    </location>
</feature>
<evidence type="ECO:0000256" key="1">
    <source>
        <dbReference type="SAM" id="Phobius"/>
    </source>
</evidence>
<proteinExistence type="predicted"/>
<feature type="transmembrane region" description="Helical" evidence="1">
    <location>
        <begin position="389"/>
        <end position="408"/>
    </location>
</feature>
<evidence type="ECO:0000313" key="3">
    <source>
        <dbReference type="Proteomes" id="UP000001882"/>
    </source>
</evidence>
<keyword evidence="1" id="KW-0812">Transmembrane</keyword>
<keyword evidence="3" id="KW-1185">Reference proteome</keyword>
<reference evidence="2 3" key="1">
    <citation type="journal article" date="2007" name="Appl. Environ. Microbiol.">
        <title>Isolation of key methanogens for global methane emission from rice paddy fields: a novel isolate affiliated with the clone cluster rice cluster I.</title>
        <authorList>
            <person name="Sakai S."/>
            <person name="Imachi H."/>
            <person name="Sekiguchi Y."/>
            <person name="Ohashi A."/>
            <person name="Harada H."/>
            <person name="Kamagata Y."/>
        </authorList>
    </citation>
    <scope>NUCLEOTIDE SEQUENCE [LARGE SCALE GENOMIC DNA]</scope>
    <source>
        <strain evidence="3">DSM 17711 / JCM 13418 / NBRC 101707 / SANAE</strain>
    </source>
</reference>
<dbReference type="eggNOG" id="arCOG00563">
    <property type="taxonomic scope" value="Archaea"/>
</dbReference>
<evidence type="ECO:0008006" key="4">
    <source>
        <dbReference type="Google" id="ProtNLM"/>
    </source>
</evidence>
<feature type="transmembrane region" description="Helical" evidence="1">
    <location>
        <begin position="231"/>
        <end position="256"/>
    </location>
</feature>
<feature type="transmembrane region" description="Helical" evidence="1">
    <location>
        <begin position="6"/>
        <end position="32"/>
    </location>
</feature>
<feature type="transmembrane region" description="Helical" evidence="1">
    <location>
        <begin position="445"/>
        <end position="465"/>
    </location>
</feature>
<feature type="transmembrane region" description="Helical" evidence="1">
    <location>
        <begin position="105"/>
        <end position="123"/>
    </location>
</feature>
<keyword evidence="1" id="KW-1133">Transmembrane helix</keyword>
<dbReference type="Proteomes" id="UP000001882">
    <property type="component" value="Chromosome"/>
</dbReference>
<dbReference type="KEGG" id="mpd:MCP_2017"/>
<feature type="transmembrane region" description="Helical" evidence="1">
    <location>
        <begin position="73"/>
        <end position="93"/>
    </location>
</feature>
<dbReference type="OrthoDB" id="82393at2157"/>
<name>D1Z067_METPS</name>
<dbReference type="GeneID" id="8681875"/>
<feature type="transmembrane region" description="Helical" evidence="1">
    <location>
        <begin position="328"/>
        <end position="344"/>
    </location>
</feature>
<dbReference type="InParanoid" id="D1Z067"/>
<reference evidence="3" key="3">
    <citation type="journal article" date="2011" name="PLoS ONE">
        <title>Genome sequence of a mesophilic hydrogenotrophic methanogen Methanocella paludicola, the first cultivated representative of the order Methanocellales.</title>
        <authorList>
            <person name="Sakai S."/>
            <person name="Takaki Y."/>
            <person name="Shimamura S."/>
            <person name="Sekine M."/>
            <person name="Tajima T."/>
            <person name="Kosugi H."/>
            <person name="Ichikawa N."/>
            <person name="Tasumi E."/>
            <person name="Hiraki A.T."/>
            <person name="Shimizu A."/>
            <person name="Kato Y."/>
            <person name="Nishiko R."/>
            <person name="Mori K."/>
            <person name="Fujita N."/>
            <person name="Imachi H."/>
            <person name="Takai K."/>
        </authorList>
    </citation>
    <scope>NUCLEOTIDE SEQUENCE [LARGE SCALE GENOMIC DNA]</scope>
    <source>
        <strain evidence="3">DSM 17711 / JCM 13418 / NBRC 101707 / SANAE</strain>
    </source>
</reference>
<dbReference type="RefSeq" id="WP_012900763.1">
    <property type="nucleotide sequence ID" value="NC_013665.1"/>
</dbReference>
<feature type="transmembrane region" description="Helical" evidence="1">
    <location>
        <begin position="420"/>
        <end position="439"/>
    </location>
</feature>
<dbReference type="STRING" id="304371.MCP_2017"/>
<feature type="transmembrane region" description="Helical" evidence="1">
    <location>
        <begin position="477"/>
        <end position="496"/>
    </location>
</feature>
<evidence type="ECO:0000313" key="2">
    <source>
        <dbReference type="EMBL" id="BAI62089.1"/>
    </source>
</evidence>
<dbReference type="AlphaFoldDB" id="D1Z067"/>
<feature type="transmembrane region" description="Helical" evidence="1">
    <location>
        <begin position="351"/>
        <end position="373"/>
    </location>
</feature>
<gene>
    <name evidence="2" type="ordered locus">MCP_2017</name>
</gene>